<dbReference type="Pfam" id="PF02884">
    <property type="entry name" value="Lyase_8_C"/>
    <property type="match status" value="1"/>
</dbReference>
<keyword evidence="10" id="KW-1185">Reference proteome</keyword>
<dbReference type="InterPro" id="IPR014718">
    <property type="entry name" value="GH-type_carb-bd"/>
</dbReference>
<dbReference type="SUPFAM" id="SSF74650">
    <property type="entry name" value="Galactose mutarotase-like"/>
    <property type="match status" value="1"/>
</dbReference>
<keyword evidence="3 9" id="KW-0456">Lyase</keyword>
<evidence type="ECO:0000313" key="10">
    <source>
        <dbReference type="Proteomes" id="UP000054549"/>
    </source>
</evidence>
<evidence type="ECO:0000256" key="4">
    <source>
        <dbReference type="SAM" id="MobiDB-lite"/>
    </source>
</evidence>
<reference evidence="9 10" key="1">
    <citation type="submission" date="2014-04" db="EMBL/GenBank/DDBJ databases">
        <title>Evolutionary Origins and Diversification of the Mycorrhizal Mutualists.</title>
        <authorList>
            <consortium name="DOE Joint Genome Institute"/>
            <consortium name="Mycorrhizal Genomics Consortium"/>
            <person name="Kohler A."/>
            <person name="Kuo A."/>
            <person name="Nagy L.G."/>
            <person name="Floudas D."/>
            <person name="Copeland A."/>
            <person name="Barry K.W."/>
            <person name="Cichocki N."/>
            <person name="Veneault-Fourrey C."/>
            <person name="LaButti K."/>
            <person name="Lindquist E.A."/>
            <person name="Lipzen A."/>
            <person name="Lundell T."/>
            <person name="Morin E."/>
            <person name="Murat C."/>
            <person name="Riley R."/>
            <person name="Ohm R."/>
            <person name="Sun H."/>
            <person name="Tunlid A."/>
            <person name="Henrissat B."/>
            <person name="Grigoriev I.V."/>
            <person name="Hibbett D.S."/>
            <person name="Martin F."/>
        </authorList>
    </citation>
    <scope>NUCLEOTIDE SEQUENCE [LARGE SCALE GENOMIC DNA]</scope>
    <source>
        <strain evidence="9 10">Koide BX008</strain>
    </source>
</reference>
<organism evidence="9 10">
    <name type="scientific">Amanita muscaria (strain Koide BX008)</name>
    <dbReference type="NCBI Taxonomy" id="946122"/>
    <lineage>
        <taxon>Eukaryota</taxon>
        <taxon>Fungi</taxon>
        <taxon>Dikarya</taxon>
        <taxon>Basidiomycota</taxon>
        <taxon>Agaricomycotina</taxon>
        <taxon>Agaricomycetes</taxon>
        <taxon>Agaricomycetidae</taxon>
        <taxon>Agaricales</taxon>
        <taxon>Pluteineae</taxon>
        <taxon>Amanitaceae</taxon>
        <taxon>Amanita</taxon>
    </lineage>
</organism>
<dbReference type="SUPFAM" id="SSF49863">
    <property type="entry name" value="Hyaluronate lyase-like, C-terminal domain"/>
    <property type="match status" value="1"/>
</dbReference>
<keyword evidence="2 5" id="KW-0732">Signal</keyword>
<feature type="compositionally biased region" description="Low complexity" evidence="4">
    <location>
        <begin position="39"/>
        <end position="70"/>
    </location>
</feature>
<evidence type="ECO:0000259" key="7">
    <source>
        <dbReference type="Pfam" id="PF02884"/>
    </source>
</evidence>
<evidence type="ECO:0000256" key="1">
    <source>
        <dbReference type="ARBA" id="ARBA00006699"/>
    </source>
</evidence>
<dbReference type="OrthoDB" id="5980780at2759"/>
<dbReference type="GO" id="GO:0005975">
    <property type="term" value="P:carbohydrate metabolic process"/>
    <property type="evidence" value="ECO:0007669"/>
    <property type="project" value="InterPro"/>
</dbReference>
<dbReference type="InterPro" id="IPR004103">
    <property type="entry name" value="Lyase_8_C"/>
</dbReference>
<dbReference type="HOGENOM" id="CLU_004172_3_0_1"/>
<evidence type="ECO:0000259" key="8">
    <source>
        <dbReference type="Pfam" id="PF08124"/>
    </source>
</evidence>
<dbReference type="Gene3D" id="2.60.220.10">
    <property type="entry name" value="Polysaccharide lyase family 8-like, C-terminal"/>
    <property type="match status" value="1"/>
</dbReference>
<name>A0A0C2XMJ9_AMAMK</name>
<dbReference type="Pfam" id="PF02278">
    <property type="entry name" value="Lyase_8"/>
    <property type="match status" value="1"/>
</dbReference>
<feature type="region of interest" description="Disordered" evidence="4">
    <location>
        <begin position="25"/>
        <end position="70"/>
    </location>
</feature>
<dbReference type="Gene3D" id="2.70.98.10">
    <property type="match status" value="1"/>
</dbReference>
<evidence type="ECO:0000256" key="5">
    <source>
        <dbReference type="SAM" id="SignalP"/>
    </source>
</evidence>
<sequence>MLATHIITLLLSSIAIAAPDHAPVTPPITPSNGTSDILSSSSATTPNTGTSTPTPTLTTGSTSTSSTPSAIPTDLEAIYQRRLTNIVGSLNVSQVPEISTWLSSLDSSGKWPDVDYTTGCAAQRANWPAGGHWIRLQLMAAAYHGGLLGADQYVKNQAILDSTILGMNYWFSRDFTNPACLFQGGSAACPCSNPDNSLWQVSHTLVLFRNTNWFSNVILVPNLVGQTCLLLNETLAPLQSNNCSRITSRSYNSFLDSSLKGYLTGANALDIAKIGIDGGLLTINATQIGDAFDRIHSQIIIQNATTADGIRPDGSFGQHNGLMYNGNYGEYPVLTNDVLDFEVEASDTQFAASPASRAAFETLFNGDRWMIYRNSLTGVNHWDFSALGRFISFAVADEQATASININLTQVEVLGELWSSSNLTTFAQQLSKNTTNANAGFMKGNRMFFANDYMVHRGENYVSTLKMYSSRTRNSECLNTQNPFGFHLADGTLYTYLDGNEYEDIAAAWDWNLVPGITVDYGATQLDCSHTTFSGLEGFVGGVSDGNAGLAVMRYTNPLTKSLRWQKAWIFFPDDIQHIMVNSISSTTNASVRTVLDQCLHKDKVVLNGAIYDPSSPPTIGSNGTDVLWHGGVGYIIEDDSNSLALSLQVGSKSGSWQKIGTSTQPPVTVDMFTAWLEHRDLSKPISYTAYPGTSLEQFLAKSTQKRPITIENDDTISAAYDSWNKIFMAAFWQVSGGSVTFTPSAGDSSITIAADANVALIYRLETGDITVADPSQMLASVQLNFTLGCEGRAPPNWGNGDIQEKAIVFTLPTGGVAGSSITKKLE</sequence>
<dbReference type="Pfam" id="PF08124">
    <property type="entry name" value="Lyase_8_N"/>
    <property type="match status" value="1"/>
</dbReference>
<feature type="signal peptide" evidence="5">
    <location>
        <begin position="1"/>
        <end position="17"/>
    </location>
</feature>
<dbReference type="PANTHER" id="PTHR38481">
    <property type="entry name" value="HYALURONATE LYASE"/>
    <property type="match status" value="1"/>
</dbReference>
<proteinExistence type="inferred from homology"/>
<feature type="domain" description="Polysaccharide lyase family 8 C-terminal" evidence="7">
    <location>
        <begin position="711"/>
        <end position="783"/>
    </location>
</feature>
<dbReference type="Proteomes" id="UP000054549">
    <property type="component" value="Unassembled WGS sequence"/>
</dbReference>
<evidence type="ECO:0000256" key="2">
    <source>
        <dbReference type="ARBA" id="ARBA00022729"/>
    </source>
</evidence>
<dbReference type="InterPro" id="IPR011071">
    <property type="entry name" value="Lyase_8-like_C"/>
</dbReference>
<feature type="chain" id="PRO_5002170915" evidence="5">
    <location>
        <begin position="18"/>
        <end position="827"/>
    </location>
</feature>
<dbReference type="AlphaFoldDB" id="A0A0C2XMJ9"/>
<comment type="similarity">
    <text evidence="1">Belongs to the polysaccharide lyase 8 family.</text>
</comment>
<dbReference type="InParanoid" id="A0A0C2XMJ9"/>
<dbReference type="PANTHER" id="PTHR38481:SF1">
    <property type="entry name" value="HYALURONATE LYASE"/>
    <property type="match status" value="1"/>
</dbReference>
<dbReference type="SUPFAM" id="SSF48230">
    <property type="entry name" value="Chondroitin AC/alginate lyase"/>
    <property type="match status" value="1"/>
</dbReference>
<dbReference type="InterPro" id="IPR008929">
    <property type="entry name" value="Chondroitin_lyas"/>
</dbReference>
<evidence type="ECO:0000256" key="3">
    <source>
        <dbReference type="ARBA" id="ARBA00023239"/>
    </source>
</evidence>
<dbReference type="InterPro" id="IPR011013">
    <property type="entry name" value="Gal_mutarotase_sf_dom"/>
</dbReference>
<accession>A0A0C2XMJ9</accession>
<dbReference type="InterPro" id="IPR038970">
    <property type="entry name" value="Lyase_8"/>
</dbReference>
<evidence type="ECO:0000259" key="6">
    <source>
        <dbReference type="Pfam" id="PF02278"/>
    </source>
</evidence>
<protein>
    <submittedName>
        <fullName evidence="9">Polysaccharide lyase family 8 protein</fullName>
    </submittedName>
</protein>
<dbReference type="InterPro" id="IPR003159">
    <property type="entry name" value="Lyase_8_central_dom"/>
</dbReference>
<evidence type="ECO:0000313" key="9">
    <source>
        <dbReference type="EMBL" id="KIL70796.1"/>
    </source>
</evidence>
<feature type="domain" description="Polysaccharide lyase family 8 central" evidence="6">
    <location>
        <begin position="445"/>
        <end position="695"/>
    </location>
</feature>
<dbReference type="Gene3D" id="1.50.10.100">
    <property type="entry name" value="Chondroitin AC/alginate lyase"/>
    <property type="match status" value="1"/>
</dbReference>
<dbReference type="EMBL" id="KN818223">
    <property type="protein sequence ID" value="KIL70796.1"/>
    <property type="molecule type" value="Genomic_DNA"/>
</dbReference>
<dbReference type="GO" id="GO:0030246">
    <property type="term" value="F:carbohydrate binding"/>
    <property type="evidence" value="ECO:0007669"/>
    <property type="project" value="InterPro"/>
</dbReference>
<gene>
    <name evidence="9" type="ORF">M378DRAFT_66200</name>
</gene>
<dbReference type="InterPro" id="IPR012970">
    <property type="entry name" value="Lyase_8_alpha_N"/>
</dbReference>
<feature type="domain" description="Polysaccharide lyase 8 N-terminal alpha-helical" evidence="8">
    <location>
        <begin position="210"/>
        <end position="334"/>
    </location>
</feature>
<dbReference type="GO" id="GO:0016837">
    <property type="term" value="F:carbon-oxygen lyase activity, acting on polysaccharides"/>
    <property type="evidence" value="ECO:0007669"/>
    <property type="project" value="UniProtKB-ARBA"/>
</dbReference>
<dbReference type="GO" id="GO:0005576">
    <property type="term" value="C:extracellular region"/>
    <property type="evidence" value="ECO:0007669"/>
    <property type="project" value="InterPro"/>
</dbReference>